<dbReference type="PROSITE" id="PS50198">
    <property type="entry name" value="PPIC_PPIASE_2"/>
    <property type="match status" value="1"/>
</dbReference>
<dbReference type="Proteomes" id="UP000193427">
    <property type="component" value="Chromosome"/>
</dbReference>
<sequence>MFETIRSYSRVLMYVLVPLIIGSFVLVGVDSYFNLRDGANHAVAKVDGHDIKQSEWDAWFRQQIEQFRAQAPNVDLRMLETPEMKRQALDELVRERVMRAAADKGGYNTSDERLLAFYRNDPQFAPFRGPDGTIDRARLEMAVAAQGMSVKGLEQRMREMLALRQVTLGLTGSVTAPDATTSTALDALFQQREAQVERFDAKAYATKVNPTDADIEAYYKDAAHQAQFRSIEQADIEYVVLDLDAVKKGITVSEDDLKKYYTENVKRYTVAEERKVRHILIKAGTSAPEAERTAARTKAEALQAELVKAPATFADVARKNSQDAGTAERGGDVDAFIAKGDTDPAYETALFALKPNEVSPVVVTPEGFYILQLQAVKGGDVRSFESVRAEIEDEVKKQLAQSRYAEAANEFTNTVYEQSDSLKPVAEKLKLEVKTAKGVLRTPQQGADGPLASAKLLEAVFSSDSLQNKRNTEAVETKANQLTAARVTAYHPAAVRPLAEVRDQVKARLVAQQAAALARKEGEARLAAAKAAPATAFDKPAVTLSRAKPGDLPRDVVDATLKAPSASLPAVVGVDLGDQGYAVVRITKVLGRDPVVADPKQASAQYAQAWGAAESDAYYEALKSRFKVKVMAPAATAEEKTTDTVASK</sequence>
<keyword evidence="4" id="KW-0812">Transmembrane</keyword>
<dbReference type="InterPro" id="IPR027304">
    <property type="entry name" value="Trigger_fact/SurA_dom_sf"/>
</dbReference>
<dbReference type="Gene3D" id="3.10.50.40">
    <property type="match status" value="1"/>
</dbReference>
<evidence type="ECO:0000256" key="7">
    <source>
        <dbReference type="ARBA" id="ARBA00023186"/>
    </source>
</evidence>
<evidence type="ECO:0000256" key="3">
    <source>
        <dbReference type="ARBA" id="ARBA00022519"/>
    </source>
</evidence>
<evidence type="ECO:0000256" key="1">
    <source>
        <dbReference type="ARBA" id="ARBA00004382"/>
    </source>
</evidence>
<keyword evidence="12" id="KW-1185">Reference proteome</keyword>
<dbReference type="AlphaFoldDB" id="A0A1W6LAV8"/>
<evidence type="ECO:0000256" key="9">
    <source>
        <dbReference type="ARBA" id="ARBA00040743"/>
    </source>
</evidence>
<keyword evidence="6" id="KW-0472">Membrane</keyword>
<dbReference type="OrthoDB" id="9812372at2"/>
<name>A0A1W6LAV8_9BURK</name>
<dbReference type="Pfam" id="PF00639">
    <property type="entry name" value="Rotamase"/>
    <property type="match status" value="1"/>
</dbReference>
<dbReference type="InterPro" id="IPR000297">
    <property type="entry name" value="PPIase_PpiC"/>
</dbReference>
<dbReference type="STRING" id="946333.A4W93_16525"/>
<dbReference type="InterPro" id="IPR052029">
    <property type="entry name" value="PpiD_chaperone"/>
</dbReference>
<organism evidence="11 12">
    <name type="scientific">Piscinibacter gummiphilus</name>
    <dbReference type="NCBI Taxonomy" id="946333"/>
    <lineage>
        <taxon>Bacteria</taxon>
        <taxon>Pseudomonadati</taxon>
        <taxon>Pseudomonadota</taxon>
        <taxon>Betaproteobacteria</taxon>
        <taxon>Burkholderiales</taxon>
        <taxon>Sphaerotilaceae</taxon>
        <taxon>Piscinibacter</taxon>
    </lineage>
</organism>
<dbReference type="Gene3D" id="1.10.4030.10">
    <property type="entry name" value="Porin chaperone SurA, peptide-binding domain"/>
    <property type="match status" value="1"/>
</dbReference>
<dbReference type="PANTHER" id="PTHR47529:SF1">
    <property type="entry name" value="PERIPLASMIC CHAPERONE PPID"/>
    <property type="match status" value="1"/>
</dbReference>
<dbReference type="PANTHER" id="PTHR47529">
    <property type="entry name" value="PEPTIDYL-PROLYL CIS-TRANS ISOMERASE D"/>
    <property type="match status" value="1"/>
</dbReference>
<dbReference type="EMBL" id="CP015118">
    <property type="protein sequence ID" value="ARN21372.1"/>
    <property type="molecule type" value="Genomic_DNA"/>
</dbReference>
<dbReference type="KEGG" id="rgu:A4W93_16525"/>
<keyword evidence="3" id="KW-0997">Cell inner membrane</keyword>
<keyword evidence="2" id="KW-1003">Cell membrane</keyword>
<reference evidence="11 12" key="1">
    <citation type="submission" date="2016-04" db="EMBL/GenBank/DDBJ databases">
        <title>Complete genome sequence of natural rubber-degrading, novel Gram-negative bacterium, Rhizobacter gummiphilus strain NS21.</title>
        <authorList>
            <person name="Tabata M."/>
            <person name="Kasai D."/>
            <person name="Fukuda M."/>
        </authorList>
    </citation>
    <scope>NUCLEOTIDE SEQUENCE [LARGE SCALE GENOMIC DNA]</scope>
    <source>
        <strain evidence="11 12">NS21</strain>
    </source>
</reference>
<evidence type="ECO:0000256" key="6">
    <source>
        <dbReference type="ARBA" id="ARBA00023136"/>
    </source>
</evidence>
<dbReference type="InterPro" id="IPR046357">
    <property type="entry name" value="PPIase_dom_sf"/>
</dbReference>
<evidence type="ECO:0000256" key="8">
    <source>
        <dbReference type="ARBA" id="ARBA00038408"/>
    </source>
</evidence>
<evidence type="ECO:0000313" key="12">
    <source>
        <dbReference type="Proteomes" id="UP000193427"/>
    </source>
</evidence>
<proteinExistence type="inferred from homology"/>
<accession>A0A1W6LAV8</accession>
<dbReference type="RefSeq" id="WP_085751662.1">
    <property type="nucleotide sequence ID" value="NZ_BSPR01000013.1"/>
</dbReference>
<comment type="subcellular location">
    <subcellularLocation>
        <location evidence="1">Cell inner membrane</location>
        <topology evidence="1">Single-pass type II membrane protein</topology>
        <orientation evidence="1">Periplasmic side</orientation>
    </subcellularLocation>
</comment>
<evidence type="ECO:0000256" key="10">
    <source>
        <dbReference type="ARBA" id="ARBA00042775"/>
    </source>
</evidence>
<evidence type="ECO:0000256" key="2">
    <source>
        <dbReference type="ARBA" id="ARBA00022475"/>
    </source>
</evidence>
<dbReference type="GO" id="GO:0003755">
    <property type="term" value="F:peptidyl-prolyl cis-trans isomerase activity"/>
    <property type="evidence" value="ECO:0007669"/>
    <property type="project" value="InterPro"/>
</dbReference>
<comment type="similarity">
    <text evidence="8">Belongs to the PpiD chaperone family.</text>
</comment>
<dbReference type="SUPFAM" id="SSF54534">
    <property type="entry name" value="FKBP-like"/>
    <property type="match status" value="1"/>
</dbReference>
<keyword evidence="11" id="KW-0413">Isomerase</keyword>
<dbReference type="Pfam" id="PF13624">
    <property type="entry name" value="SurA_N_3"/>
    <property type="match status" value="1"/>
</dbReference>
<evidence type="ECO:0000313" key="11">
    <source>
        <dbReference type="EMBL" id="ARN21372.1"/>
    </source>
</evidence>
<gene>
    <name evidence="11" type="ORF">A4W93_16525</name>
</gene>
<dbReference type="GO" id="GO:0005886">
    <property type="term" value="C:plasma membrane"/>
    <property type="evidence" value="ECO:0007669"/>
    <property type="project" value="UniProtKB-SubCell"/>
</dbReference>
<dbReference type="SUPFAM" id="SSF109998">
    <property type="entry name" value="Triger factor/SurA peptide-binding domain-like"/>
    <property type="match status" value="1"/>
</dbReference>
<keyword evidence="7" id="KW-0143">Chaperone</keyword>
<evidence type="ECO:0000256" key="5">
    <source>
        <dbReference type="ARBA" id="ARBA00022989"/>
    </source>
</evidence>
<protein>
    <recommendedName>
        <fullName evidence="9">Periplasmic chaperone PpiD</fullName>
    </recommendedName>
    <alternativeName>
        <fullName evidence="10">Periplasmic folding chaperone</fullName>
    </alternativeName>
</protein>
<keyword evidence="5" id="KW-1133">Transmembrane helix</keyword>
<evidence type="ECO:0000256" key="4">
    <source>
        <dbReference type="ARBA" id="ARBA00022692"/>
    </source>
</evidence>